<evidence type="ECO:0000313" key="2">
    <source>
        <dbReference type="EMBL" id="GAA2722112.1"/>
    </source>
</evidence>
<proteinExistence type="predicted"/>
<dbReference type="InterPro" id="IPR036390">
    <property type="entry name" value="WH_DNA-bd_sf"/>
</dbReference>
<dbReference type="Pfam" id="PF12802">
    <property type="entry name" value="MarR_2"/>
    <property type="match status" value="1"/>
</dbReference>
<comment type="caution">
    <text evidence="2">The sequence shown here is derived from an EMBL/GenBank/DDBJ whole genome shotgun (WGS) entry which is preliminary data.</text>
</comment>
<protein>
    <recommendedName>
        <fullName evidence="1">HTH marR-type domain-containing protein</fullName>
    </recommendedName>
</protein>
<sequence length="155" mass="17416">MDDEGAAERRRLIVLMRRLSAELDQLGHAFAKKHALHPTNVRAIFLIMEAGLVGAPITPGDLARKLGLTTAAVSSLLDRLEQADHLVRRSVPGDRRRVHLEVAPEAMKLAATFFHPLNTRLTRAMEDYSPEEMTAIERFLTDMTREVSGYREENS</sequence>
<name>A0ABN3U102_9ACTN</name>
<evidence type="ECO:0000313" key="3">
    <source>
        <dbReference type="Proteomes" id="UP001501842"/>
    </source>
</evidence>
<dbReference type="PRINTS" id="PR00598">
    <property type="entry name" value="HTHMARR"/>
</dbReference>
<gene>
    <name evidence="2" type="ORF">GCM10010439_13840</name>
</gene>
<dbReference type="PANTHER" id="PTHR33164">
    <property type="entry name" value="TRANSCRIPTIONAL REGULATOR, MARR FAMILY"/>
    <property type="match status" value="1"/>
</dbReference>
<dbReference type="InterPro" id="IPR036388">
    <property type="entry name" value="WH-like_DNA-bd_sf"/>
</dbReference>
<organism evidence="2 3">
    <name type="scientific">Actinocorallia aurantiaca</name>
    <dbReference type="NCBI Taxonomy" id="46204"/>
    <lineage>
        <taxon>Bacteria</taxon>
        <taxon>Bacillati</taxon>
        <taxon>Actinomycetota</taxon>
        <taxon>Actinomycetes</taxon>
        <taxon>Streptosporangiales</taxon>
        <taxon>Thermomonosporaceae</taxon>
        <taxon>Actinocorallia</taxon>
    </lineage>
</organism>
<dbReference type="Proteomes" id="UP001501842">
    <property type="component" value="Unassembled WGS sequence"/>
</dbReference>
<dbReference type="InterPro" id="IPR000835">
    <property type="entry name" value="HTH_MarR-typ"/>
</dbReference>
<evidence type="ECO:0000259" key="1">
    <source>
        <dbReference type="PROSITE" id="PS50995"/>
    </source>
</evidence>
<reference evidence="2 3" key="1">
    <citation type="journal article" date="2019" name="Int. J. Syst. Evol. Microbiol.">
        <title>The Global Catalogue of Microorganisms (GCM) 10K type strain sequencing project: providing services to taxonomists for standard genome sequencing and annotation.</title>
        <authorList>
            <consortium name="The Broad Institute Genomics Platform"/>
            <consortium name="The Broad Institute Genome Sequencing Center for Infectious Disease"/>
            <person name="Wu L."/>
            <person name="Ma J."/>
        </authorList>
    </citation>
    <scope>NUCLEOTIDE SEQUENCE [LARGE SCALE GENOMIC DNA]</scope>
    <source>
        <strain evidence="2 3">JCM 8201</strain>
    </source>
</reference>
<accession>A0ABN3U102</accession>
<dbReference type="PANTHER" id="PTHR33164:SF106">
    <property type="entry name" value="TRANSCRIPTIONAL REGULATORY PROTEIN"/>
    <property type="match status" value="1"/>
</dbReference>
<dbReference type="SMART" id="SM00347">
    <property type="entry name" value="HTH_MARR"/>
    <property type="match status" value="1"/>
</dbReference>
<dbReference type="Gene3D" id="1.10.10.10">
    <property type="entry name" value="Winged helix-like DNA-binding domain superfamily/Winged helix DNA-binding domain"/>
    <property type="match status" value="1"/>
</dbReference>
<dbReference type="SUPFAM" id="SSF46785">
    <property type="entry name" value="Winged helix' DNA-binding domain"/>
    <property type="match status" value="1"/>
</dbReference>
<dbReference type="PROSITE" id="PS50995">
    <property type="entry name" value="HTH_MARR_2"/>
    <property type="match status" value="1"/>
</dbReference>
<feature type="domain" description="HTH marR-type" evidence="1">
    <location>
        <begin position="9"/>
        <end position="145"/>
    </location>
</feature>
<dbReference type="RefSeq" id="WP_344449359.1">
    <property type="nucleotide sequence ID" value="NZ_BAAATZ010000006.1"/>
</dbReference>
<dbReference type="InterPro" id="IPR039422">
    <property type="entry name" value="MarR/SlyA-like"/>
</dbReference>
<keyword evidence="3" id="KW-1185">Reference proteome</keyword>
<dbReference type="EMBL" id="BAAATZ010000006">
    <property type="protein sequence ID" value="GAA2722112.1"/>
    <property type="molecule type" value="Genomic_DNA"/>
</dbReference>